<feature type="region of interest" description="Disordered" evidence="2">
    <location>
        <begin position="1"/>
        <end position="32"/>
    </location>
</feature>
<evidence type="ECO:0000313" key="7">
    <source>
        <dbReference type="Proteomes" id="UP000800200"/>
    </source>
</evidence>
<dbReference type="Proteomes" id="UP000800200">
    <property type="component" value="Unassembled WGS sequence"/>
</dbReference>
<organism evidence="6 7">
    <name type="scientific">Zopfia rhizophila CBS 207.26</name>
    <dbReference type="NCBI Taxonomy" id="1314779"/>
    <lineage>
        <taxon>Eukaryota</taxon>
        <taxon>Fungi</taxon>
        <taxon>Dikarya</taxon>
        <taxon>Ascomycota</taxon>
        <taxon>Pezizomycotina</taxon>
        <taxon>Dothideomycetes</taxon>
        <taxon>Dothideomycetes incertae sedis</taxon>
        <taxon>Zopfiaceae</taxon>
        <taxon>Zopfia</taxon>
    </lineage>
</organism>
<sequence length="727" mass="79550">MARRKKGKGSVKASPRQPPFNRRNLTPSAPAKHFFSLKDEARFTSQHHTLAFSPGRKLRNLKVNFISAGLLEGTIKKPDAPASPVPPSTMPPSPTNSSSLAMAQLTIRSSSPSSDSSEEVVVFKGRGVTPQTQPTTTTPSSSDESSSPPAQPTPSASGESKVQSQVYAPTLVSRSDSGNESVIPDVFQKRLGGMSKWEMNTTPWVSRSKPGIGWLPVADRPPMGAFLHNQVTGASAIDDYMQNVREFQTADGQPTQGQPSFAHRDIDINFGADNDWVSETHKSPRADQAGWDSDDLRDLDGISTSSDVIEKIERILAARTRKTGLQYLIVYEGSTADDARWLPASFLTTENDLQLIKEFEMENMSHGRRRGSDTDSDSTASISDEGDIDDDDNFYIDDERLAKILAKQEEFGLGSDEVVLFGGDEIFDGPASAGGPARIGRPSKRQQQQAKGTSKRSEMSFPSASLMADVLEMDPYNGFDVMDTGRPSLRPLKKGRRGQPPQELSDSDLNEKLQAAWEADRSKKRIKKAEREDLRRQGLLGRKDKGPKLSVKYKDGFTMADVVEEIREFMASPMQTLSLPPMDANRRAVVHQFVHALGLSSRSRGDGYDRFTVLSKASSTMQFDHDTFDCIVEQNKFKYRLQGPLRGGGPGKGPKAHAGNPKSRPVVSYKDGDKVGASAPELGPENRGHAMMAKMGWKKGEALGHVDNKGILQPIAHTVKINRAGLQ</sequence>
<dbReference type="SUPFAM" id="SSF82708">
    <property type="entry name" value="R3H domain"/>
    <property type="match status" value="1"/>
</dbReference>
<dbReference type="InterPro" id="IPR051189">
    <property type="entry name" value="Splicing_assoc_domain"/>
</dbReference>
<dbReference type="InterPro" id="IPR001374">
    <property type="entry name" value="R3H_dom"/>
</dbReference>
<dbReference type="EMBL" id="ML994710">
    <property type="protein sequence ID" value="KAF2176324.1"/>
    <property type="molecule type" value="Genomic_DNA"/>
</dbReference>
<name>A0A6A6D9X0_9PEZI</name>
<dbReference type="Pfam" id="PF01424">
    <property type="entry name" value="R3H"/>
    <property type="match status" value="1"/>
</dbReference>
<dbReference type="Gene3D" id="2.40.50.40">
    <property type="match status" value="1"/>
</dbReference>
<evidence type="ECO:0000256" key="1">
    <source>
        <dbReference type="ARBA" id="ARBA00011353"/>
    </source>
</evidence>
<protein>
    <recommendedName>
        <fullName evidence="8">Protein SQS1</fullName>
    </recommendedName>
</protein>
<dbReference type="PANTHER" id="PTHR14195">
    <property type="entry name" value="G PATCH DOMAIN CONTAINING PROTEIN 2"/>
    <property type="match status" value="1"/>
</dbReference>
<feature type="compositionally biased region" description="Basic and acidic residues" evidence="2">
    <location>
        <begin position="364"/>
        <end position="373"/>
    </location>
</feature>
<evidence type="ECO:0000313" key="6">
    <source>
        <dbReference type="EMBL" id="KAF2176324.1"/>
    </source>
</evidence>
<dbReference type="InterPro" id="IPR000467">
    <property type="entry name" value="G_patch_dom"/>
</dbReference>
<dbReference type="InterPro" id="IPR000953">
    <property type="entry name" value="Chromo/chromo_shadow_dom"/>
</dbReference>
<dbReference type="InterPro" id="IPR016197">
    <property type="entry name" value="Chromo-like_dom_sf"/>
</dbReference>
<dbReference type="PROSITE" id="PS50174">
    <property type="entry name" value="G_PATCH"/>
    <property type="match status" value="1"/>
</dbReference>
<dbReference type="InterPro" id="IPR036867">
    <property type="entry name" value="R3H_dom_sf"/>
</dbReference>
<proteinExistence type="predicted"/>
<feature type="region of interest" description="Disordered" evidence="2">
    <location>
        <begin position="364"/>
        <end position="391"/>
    </location>
</feature>
<dbReference type="SMART" id="SM00393">
    <property type="entry name" value="R3H"/>
    <property type="match status" value="1"/>
</dbReference>
<feature type="region of interest" description="Disordered" evidence="2">
    <location>
        <begin position="479"/>
        <end position="510"/>
    </location>
</feature>
<feature type="domain" description="G-patch" evidence="4">
    <location>
        <begin position="684"/>
        <end position="727"/>
    </location>
</feature>
<reference evidence="6" key="1">
    <citation type="journal article" date="2020" name="Stud. Mycol.">
        <title>101 Dothideomycetes genomes: a test case for predicting lifestyles and emergence of pathogens.</title>
        <authorList>
            <person name="Haridas S."/>
            <person name="Albert R."/>
            <person name="Binder M."/>
            <person name="Bloem J."/>
            <person name="Labutti K."/>
            <person name="Salamov A."/>
            <person name="Andreopoulos B."/>
            <person name="Baker S."/>
            <person name="Barry K."/>
            <person name="Bills G."/>
            <person name="Bluhm B."/>
            <person name="Cannon C."/>
            <person name="Castanera R."/>
            <person name="Culley D."/>
            <person name="Daum C."/>
            <person name="Ezra D."/>
            <person name="Gonzalez J."/>
            <person name="Henrissat B."/>
            <person name="Kuo A."/>
            <person name="Liang C."/>
            <person name="Lipzen A."/>
            <person name="Lutzoni F."/>
            <person name="Magnuson J."/>
            <person name="Mondo S."/>
            <person name="Nolan M."/>
            <person name="Ohm R."/>
            <person name="Pangilinan J."/>
            <person name="Park H.-J."/>
            <person name="Ramirez L."/>
            <person name="Alfaro M."/>
            <person name="Sun H."/>
            <person name="Tritt A."/>
            <person name="Yoshinaga Y."/>
            <person name="Zwiers L.-H."/>
            <person name="Turgeon B."/>
            <person name="Goodwin S."/>
            <person name="Spatafora J."/>
            <person name="Crous P."/>
            <person name="Grigoriev I."/>
        </authorList>
    </citation>
    <scope>NUCLEOTIDE SEQUENCE</scope>
    <source>
        <strain evidence="6">CBS 207.26</strain>
    </source>
</reference>
<feature type="domain" description="Chromo" evidence="3">
    <location>
        <begin position="310"/>
        <end position="371"/>
    </location>
</feature>
<keyword evidence="7" id="KW-1185">Reference proteome</keyword>
<accession>A0A6A6D9X0</accession>
<dbReference type="GO" id="GO:0006338">
    <property type="term" value="P:chromatin remodeling"/>
    <property type="evidence" value="ECO:0007669"/>
    <property type="project" value="UniProtKB-ARBA"/>
</dbReference>
<comment type="subunit">
    <text evidence="1">Component of the NuA4 histone acetyltransferase complex.</text>
</comment>
<feature type="region of interest" description="Disordered" evidence="2">
    <location>
        <begin position="641"/>
        <end position="687"/>
    </location>
</feature>
<feature type="region of interest" description="Disordered" evidence="2">
    <location>
        <begin position="75"/>
        <end position="163"/>
    </location>
</feature>
<dbReference type="SUPFAM" id="SSF54160">
    <property type="entry name" value="Chromo domain-like"/>
    <property type="match status" value="1"/>
</dbReference>
<feature type="compositionally biased region" description="Low complexity" evidence="2">
    <location>
        <begin position="129"/>
        <end position="157"/>
    </location>
</feature>
<feature type="region of interest" description="Disordered" evidence="2">
    <location>
        <begin position="430"/>
        <end position="462"/>
    </location>
</feature>
<dbReference type="GO" id="GO:0003676">
    <property type="term" value="F:nucleic acid binding"/>
    <property type="evidence" value="ECO:0007669"/>
    <property type="project" value="UniProtKB-UniRule"/>
</dbReference>
<dbReference type="OrthoDB" id="21470at2759"/>
<feature type="domain" description="R3H" evidence="5">
    <location>
        <begin position="556"/>
        <end position="618"/>
    </location>
</feature>
<evidence type="ECO:0000259" key="4">
    <source>
        <dbReference type="PROSITE" id="PS50174"/>
    </source>
</evidence>
<evidence type="ECO:0000259" key="3">
    <source>
        <dbReference type="PROSITE" id="PS50013"/>
    </source>
</evidence>
<feature type="compositionally biased region" description="Pro residues" evidence="2">
    <location>
        <begin position="81"/>
        <end position="94"/>
    </location>
</feature>
<dbReference type="CDD" id="cd00024">
    <property type="entry name" value="CD_CSD"/>
    <property type="match status" value="1"/>
</dbReference>
<evidence type="ECO:0008006" key="8">
    <source>
        <dbReference type="Google" id="ProtNLM"/>
    </source>
</evidence>
<dbReference type="PROSITE" id="PS50013">
    <property type="entry name" value="CHROMO_2"/>
    <property type="match status" value="1"/>
</dbReference>
<dbReference type="AlphaFoldDB" id="A0A6A6D9X0"/>
<dbReference type="Gene3D" id="3.30.1370.50">
    <property type="entry name" value="R3H-like domain"/>
    <property type="match status" value="1"/>
</dbReference>
<dbReference type="Pfam" id="PF01585">
    <property type="entry name" value="G-patch"/>
    <property type="match status" value="1"/>
</dbReference>
<dbReference type="SMART" id="SM00443">
    <property type="entry name" value="G_patch"/>
    <property type="match status" value="1"/>
</dbReference>
<evidence type="ECO:0000259" key="5">
    <source>
        <dbReference type="PROSITE" id="PS51061"/>
    </source>
</evidence>
<dbReference type="PROSITE" id="PS51061">
    <property type="entry name" value="R3H"/>
    <property type="match status" value="1"/>
</dbReference>
<evidence type="ECO:0000256" key="2">
    <source>
        <dbReference type="SAM" id="MobiDB-lite"/>
    </source>
</evidence>
<gene>
    <name evidence="6" type="ORF">K469DRAFT_700035</name>
</gene>